<dbReference type="PATRIC" id="fig|80878.5.peg.1367"/>
<gene>
    <name evidence="1" type="ORF">RP29_09195</name>
</gene>
<evidence type="ECO:0000313" key="2">
    <source>
        <dbReference type="Proteomes" id="UP000032566"/>
    </source>
</evidence>
<name>A0A0D7K904_9BURK</name>
<reference evidence="1 2" key="1">
    <citation type="submission" date="2014-12" db="EMBL/GenBank/DDBJ databases">
        <title>Isolation of bacteria from lake water.</title>
        <authorList>
            <person name="Sheng K.-Y."/>
            <person name="Chin P.-S."/>
            <person name="Chan K.-G."/>
            <person name="Tan G.S."/>
        </authorList>
    </citation>
    <scope>NUCLEOTIDE SEQUENCE [LARGE SCALE GENOMIC DNA]</scope>
    <source>
        <strain evidence="1 2">KY4</strain>
    </source>
</reference>
<organism evidence="1 2">
    <name type="scientific">Acidovorax temperans</name>
    <dbReference type="NCBI Taxonomy" id="80878"/>
    <lineage>
        <taxon>Bacteria</taxon>
        <taxon>Pseudomonadati</taxon>
        <taxon>Pseudomonadota</taxon>
        <taxon>Betaproteobacteria</taxon>
        <taxon>Burkholderiales</taxon>
        <taxon>Comamonadaceae</taxon>
        <taxon>Acidovorax</taxon>
    </lineage>
</organism>
<sequence>MREGLDRVVDALRLAAAGLDQLFERKGIKSHMMPNPDGHPWIRVMHPMDEVRFIGITPTFDSPFSCCNARNLLAGTVAVHGST</sequence>
<dbReference type="EMBL" id="JXYQ01000025">
    <property type="protein sequence ID" value="KJA10790.1"/>
    <property type="molecule type" value="Genomic_DNA"/>
</dbReference>
<dbReference type="Proteomes" id="UP000032566">
    <property type="component" value="Unassembled WGS sequence"/>
</dbReference>
<comment type="caution">
    <text evidence="1">The sequence shown here is derived from an EMBL/GenBank/DDBJ whole genome shotgun (WGS) entry which is preliminary data.</text>
</comment>
<protein>
    <submittedName>
        <fullName evidence="1">Uncharacterized protein</fullName>
    </submittedName>
</protein>
<keyword evidence="2" id="KW-1185">Reference proteome</keyword>
<proteinExistence type="predicted"/>
<accession>A0A0D7K904</accession>
<dbReference type="AlphaFoldDB" id="A0A0D7K904"/>
<evidence type="ECO:0000313" key="1">
    <source>
        <dbReference type="EMBL" id="KJA10790.1"/>
    </source>
</evidence>